<dbReference type="InterPro" id="IPR049286">
    <property type="entry name" value="DUF6844"/>
</dbReference>
<accession>A0ABX6NI89</accession>
<dbReference type="Pfam" id="PF20891">
    <property type="entry name" value="DUF6844"/>
    <property type="match status" value="1"/>
</dbReference>
<feature type="compositionally biased region" description="Low complexity" evidence="1">
    <location>
        <begin position="62"/>
        <end position="90"/>
    </location>
</feature>
<reference evidence="4 5" key="1">
    <citation type="submission" date="2019-04" db="EMBL/GenBank/DDBJ databases">
        <title>Isolation and culture of sulfate reducing bacteria from the cold seep of the South China Sea.</title>
        <authorList>
            <person name="Sun C."/>
            <person name="Liu R."/>
        </authorList>
    </citation>
    <scope>NUCLEOTIDE SEQUENCE [LARGE SCALE GENOMIC DNA]</scope>
    <source>
        <strain evidence="4 5">CS1</strain>
    </source>
</reference>
<protein>
    <recommendedName>
        <fullName evidence="3">DUF6844 domain-containing protein</fullName>
    </recommendedName>
</protein>
<keyword evidence="5" id="KW-1185">Reference proteome</keyword>
<feature type="region of interest" description="Disordered" evidence="1">
    <location>
        <begin position="62"/>
        <end position="103"/>
    </location>
</feature>
<organism evidence="4 5">
    <name type="scientific">Oceanidesulfovibrio marinus</name>
    <dbReference type="NCBI Taxonomy" id="370038"/>
    <lineage>
        <taxon>Bacteria</taxon>
        <taxon>Pseudomonadati</taxon>
        <taxon>Thermodesulfobacteriota</taxon>
        <taxon>Desulfovibrionia</taxon>
        <taxon>Desulfovibrionales</taxon>
        <taxon>Desulfovibrionaceae</taxon>
        <taxon>Oceanidesulfovibrio</taxon>
    </lineage>
</organism>
<sequence length="581" mass="62869">MNKILCMAIAMAIMMLSAPLTGLANDGQAAPAEEAQVAGEATDAPKAGPAIPTELTQAVQQQVGAAMQTQQEQAAPAAETQAAPEAVAEQSQAPLQESEQAAAAIPAPAQTTGTVVNAVQEVMAPTPPPPAEPREEAAAGPVYLDSMPSDEVTAEIADSSKPEPVNPDILLTELIDEYQTSGMGRVFLEKMDRQELFYTTATAIVNVKSNRKNWVDHRVEAYREAILDAQAQYIEFLSSSIGATVKKTLIEDNQLPQFTDEEIANPSKVKSLVDKLVALGGTYLDNKLEEMGVDPKEYDAAPPSKKKLLMMKAIQQETITRSMAELSGVVPVKSFEAHDKDGNYKVAVAIVASPKFRSFAKEVLESRENVKPNARKVGGPSVRAQILGDKKALLQEFGIRRIYDQDGYPVLVSYGQSGMGYAGDNYQKKELYRQASFDHAESQAKANYALLMNAYGHTSSQTLESSVVKDVAKVTLRDGEEVPSEEFSTDMIKSEIQKIEVHGSIKSFPGIRELYRWTITHPENGQEVNGVVYAWSPRSAALAQEMKKTPEQKAAKAPAQPKHEGSAGGNVSKDVMSPNDF</sequence>
<keyword evidence="2" id="KW-0732">Signal</keyword>
<feature type="domain" description="DUF6844" evidence="3">
    <location>
        <begin position="270"/>
        <end position="363"/>
    </location>
</feature>
<evidence type="ECO:0000313" key="5">
    <source>
        <dbReference type="Proteomes" id="UP000503251"/>
    </source>
</evidence>
<dbReference type="EMBL" id="CP039543">
    <property type="protein sequence ID" value="QJT10288.1"/>
    <property type="molecule type" value="Genomic_DNA"/>
</dbReference>
<evidence type="ECO:0000313" key="4">
    <source>
        <dbReference type="EMBL" id="QJT10288.1"/>
    </source>
</evidence>
<gene>
    <name evidence="4" type="ORF">E8L03_15725</name>
</gene>
<evidence type="ECO:0000256" key="2">
    <source>
        <dbReference type="SAM" id="SignalP"/>
    </source>
</evidence>
<feature type="region of interest" description="Disordered" evidence="1">
    <location>
        <begin position="543"/>
        <end position="581"/>
    </location>
</feature>
<feature type="chain" id="PRO_5046758750" description="DUF6844 domain-containing protein" evidence="2">
    <location>
        <begin position="25"/>
        <end position="581"/>
    </location>
</feature>
<dbReference type="Proteomes" id="UP000503251">
    <property type="component" value="Chromosome"/>
</dbReference>
<dbReference type="RefSeq" id="WP_171267872.1">
    <property type="nucleotide sequence ID" value="NZ_CP039543.1"/>
</dbReference>
<name>A0ABX6NI89_9BACT</name>
<proteinExistence type="predicted"/>
<feature type="compositionally biased region" description="Basic and acidic residues" evidence="1">
    <location>
        <begin position="545"/>
        <end position="554"/>
    </location>
</feature>
<evidence type="ECO:0000256" key="1">
    <source>
        <dbReference type="SAM" id="MobiDB-lite"/>
    </source>
</evidence>
<feature type="signal peptide" evidence="2">
    <location>
        <begin position="1"/>
        <end position="24"/>
    </location>
</feature>
<evidence type="ECO:0000259" key="3">
    <source>
        <dbReference type="Pfam" id="PF20891"/>
    </source>
</evidence>